<dbReference type="SUPFAM" id="SSF48452">
    <property type="entry name" value="TPR-like"/>
    <property type="match status" value="1"/>
</dbReference>
<gene>
    <name evidence="2" type="ORF">SAMN04488060_1117</name>
</gene>
<feature type="repeat" description="TPR" evidence="1">
    <location>
        <begin position="57"/>
        <end position="90"/>
    </location>
</feature>
<keyword evidence="1" id="KW-0802">TPR repeat</keyword>
<dbReference type="EMBL" id="FOWZ01000001">
    <property type="protein sequence ID" value="SFO98441.1"/>
    <property type="molecule type" value="Genomic_DNA"/>
</dbReference>
<dbReference type="AlphaFoldDB" id="A0A1I5LNV9"/>
<sequence>MSFAVAATLLVMGNGPIEVVSNAEPSYNIGYEELVAGDPAGALEVLEAQSGADAQDPARLINHGVALARLGQHEGARERFQQAVRLDDRYRLETADGSWVDSRVLARRGLAMIDEGRTAGFASLASR</sequence>
<evidence type="ECO:0000313" key="2">
    <source>
        <dbReference type="EMBL" id="SFO98441.1"/>
    </source>
</evidence>
<name>A0A1I5LNV9_9SPHN</name>
<protein>
    <submittedName>
        <fullName evidence="2">Uncharacterized protein</fullName>
    </submittedName>
</protein>
<dbReference type="OrthoDB" id="92543at2"/>
<dbReference type="InterPro" id="IPR011990">
    <property type="entry name" value="TPR-like_helical_dom_sf"/>
</dbReference>
<organism evidence="2 3">
    <name type="scientific">Qipengyuania nanhaisediminis</name>
    <dbReference type="NCBI Taxonomy" id="604088"/>
    <lineage>
        <taxon>Bacteria</taxon>
        <taxon>Pseudomonadati</taxon>
        <taxon>Pseudomonadota</taxon>
        <taxon>Alphaproteobacteria</taxon>
        <taxon>Sphingomonadales</taxon>
        <taxon>Erythrobacteraceae</taxon>
        <taxon>Qipengyuania</taxon>
    </lineage>
</organism>
<dbReference type="InterPro" id="IPR019734">
    <property type="entry name" value="TPR_rpt"/>
</dbReference>
<dbReference type="RefSeq" id="WP_090478176.1">
    <property type="nucleotide sequence ID" value="NZ_FOWZ01000001.1"/>
</dbReference>
<evidence type="ECO:0000256" key="1">
    <source>
        <dbReference type="PROSITE-ProRule" id="PRU00339"/>
    </source>
</evidence>
<reference evidence="3" key="1">
    <citation type="submission" date="2016-10" db="EMBL/GenBank/DDBJ databases">
        <authorList>
            <person name="Varghese N."/>
            <person name="Submissions S."/>
        </authorList>
    </citation>
    <scope>NUCLEOTIDE SEQUENCE [LARGE SCALE GENOMIC DNA]</scope>
    <source>
        <strain evidence="3">CGMCC 1.7715</strain>
    </source>
</reference>
<proteinExistence type="predicted"/>
<dbReference type="Gene3D" id="1.25.40.10">
    <property type="entry name" value="Tetratricopeptide repeat domain"/>
    <property type="match status" value="1"/>
</dbReference>
<dbReference type="Proteomes" id="UP000199331">
    <property type="component" value="Unassembled WGS sequence"/>
</dbReference>
<accession>A0A1I5LNV9</accession>
<keyword evidence="3" id="KW-1185">Reference proteome</keyword>
<dbReference type="STRING" id="604088.SAMN04488060_1117"/>
<evidence type="ECO:0000313" key="3">
    <source>
        <dbReference type="Proteomes" id="UP000199331"/>
    </source>
</evidence>
<dbReference type="PROSITE" id="PS50005">
    <property type="entry name" value="TPR"/>
    <property type="match status" value="1"/>
</dbReference>